<dbReference type="Proteomes" id="UP000008068">
    <property type="component" value="Unassembled WGS sequence"/>
</dbReference>
<dbReference type="InParanoid" id="G0MJC3"/>
<keyword evidence="2" id="KW-0472">Membrane</keyword>
<keyword evidence="3" id="KW-0732">Signal</keyword>
<keyword evidence="5" id="KW-1185">Reference proteome</keyword>
<sequence length="134" mass="15357">MGFAKAIPLILLPIALMVIMNPDEKVEPVYTTKYDPEVQTPPVVDIDKLMQKKSEVEEEKPKKLVEEGPPGREKVPMDEFGKIFSFSIKDALLLVTFPFVIIGCKLFLDFLARRVQKVYRERFASGRNTKKTKK</sequence>
<feature type="transmembrane region" description="Helical" evidence="2">
    <location>
        <begin position="91"/>
        <end position="112"/>
    </location>
</feature>
<dbReference type="AlphaFoldDB" id="G0MJC3"/>
<name>G0MJC3_CAEBE</name>
<evidence type="ECO:0000313" key="5">
    <source>
        <dbReference type="Proteomes" id="UP000008068"/>
    </source>
</evidence>
<keyword evidence="2" id="KW-0812">Transmembrane</keyword>
<evidence type="ECO:0000256" key="2">
    <source>
        <dbReference type="SAM" id="Phobius"/>
    </source>
</evidence>
<feature type="chain" id="PRO_5003403164" evidence="3">
    <location>
        <begin position="18"/>
        <end position="134"/>
    </location>
</feature>
<keyword evidence="2" id="KW-1133">Transmembrane helix</keyword>
<accession>G0MJC3</accession>
<organism evidence="5">
    <name type="scientific">Caenorhabditis brenneri</name>
    <name type="common">Nematode worm</name>
    <dbReference type="NCBI Taxonomy" id="135651"/>
    <lineage>
        <taxon>Eukaryota</taxon>
        <taxon>Metazoa</taxon>
        <taxon>Ecdysozoa</taxon>
        <taxon>Nematoda</taxon>
        <taxon>Chromadorea</taxon>
        <taxon>Rhabditida</taxon>
        <taxon>Rhabditina</taxon>
        <taxon>Rhabditomorpha</taxon>
        <taxon>Rhabditoidea</taxon>
        <taxon>Rhabditidae</taxon>
        <taxon>Peloderinae</taxon>
        <taxon>Caenorhabditis</taxon>
    </lineage>
</organism>
<feature type="signal peptide" evidence="3">
    <location>
        <begin position="1"/>
        <end position="17"/>
    </location>
</feature>
<protein>
    <submittedName>
        <fullName evidence="4">Uncharacterized protein</fullName>
    </submittedName>
</protein>
<reference evidence="5" key="1">
    <citation type="submission" date="2011-07" db="EMBL/GenBank/DDBJ databases">
        <authorList>
            <consortium name="Caenorhabditis brenneri Sequencing and Analysis Consortium"/>
            <person name="Wilson R.K."/>
        </authorList>
    </citation>
    <scope>NUCLEOTIDE SEQUENCE [LARGE SCALE GENOMIC DNA]</scope>
    <source>
        <strain evidence="5">PB2801</strain>
    </source>
</reference>
<feature type="region of interest" description="Disordered" evidence="1">
    <location>
        <begin position="53"/>
        <end position="73"/>
    </location>
</feature>
<dbReference type="EMBL" id="GL379797">
    <property type="protein sequence ID" value="EGT32410.1"/>
    <property type="molecule type" value="Genomic_DNA"/>
</dbReference>
<gene>
    <name evidence="4" type="ORF">CAEBREN_10693</name>
</gene>
<evidence type="ECO:0000256" key="1">
    <source>
        <dbReference type="SAM" id="MobiDB-lite"/>
    </source>
</evidence>
<dbReference type="HOGENOM" id="CLU_1898038_0_0_1"/>
<evidence type="ECO:0000313" key="4">
    <source>
        <dbReference type="EMBL" id="EGT32410.1"/>
    </source>
</evidence>
<proteinExistence type="predicted"/>
<evidence type="ECO:0000256" key="3">
    <source>
        <dbReference type="SAM" id="SignalP"/>
    </source>
</evidence>